<dbReference type="Gene3D" id="2.60.120.380">
    <property type="match status" value="2"/>
</dbReference>
<dbReference type="InterPro" id="IPR038765">
    <property type="entry name" value="Papain-like_cys_pep_sf"/>
</dbReference>
<dbReference type="Pfam" id="PF04212">
    <property type="entry name" value="MIT"/>
    <property type="match status" value="2"/>
</dbReference>
<dbReference type="InterPro" id="IPR036213">
    <property type="entry name" value="Calpain_III_sf"/>
</dbReference>
<dbReference type="GO" id="GO:0004198">
    <property type="term" value="F:calcium-dependent cysteine-type endopeptidase activity"/>
    <property type="evidence" value="ECO:0007669"/>
    <property type="project" value="InterPro"/>
</dbReference>
<dbReference type="InterPro" id="IPR051297">
    <property type="entry name" value="PalB/RIM13"/>
</dbReference>
<dbReference type="SMART" id="SM00745">
    <property type="entry name" value="MIT"/>
    <property type="match status" value="2"/>
</dbReference>
<gene>
    <name evidence="8" type="ORF">SNE40_023271</name>
</gene>
<evidence type="ECO:0000256" key="6">
    <source>
        <dbReference type="PROSITE-ProRule" id="PRU00239"/>
    </source>
</evidence>
<dbReference type="InterPro" id="IPR036181">
    <property type="entry name" value="MIT_dom_sf"/>
</dbReference>
<evidence type="ECO:0000313" key="9">
    <source>
        <dbReference type="Proteomes" id="UP001347796"/>
    </source>
</evidence>
<evidence type="ECO:0000313" key="8">
    <source>
        <dbReference type="EMBL" id="KAK6166621.1"/>
    </source>
</evidence>
<dbReference type="AlphaFoldDB" id="A0AAN8G2P4"/>
<dbReference type="Pfam" id="PF00648">
    <property type="entry name" value="Peptidase_C2"/>
    <property type="match status" value="1"/>
</dbReference>
<keyword evidence="2 6" id="KW-0645">Protease</keyword>
<accession>A0AAN8G2P4</accession>
<evidence type="ECO:0000256" key="3">
    <source>
        <dbReference type="ARBA" id="ARBA00022801"/>
    </source>
</evidence>
<dbReference type="InterPro" id="IPR022682">
    <property type="entry name" value="Calpain_domain_III"/>
</dbReference>
<keyword evidence="4 6" id="KW-0788">Thiol protease</keyword>
<dbReference type="Gene3D" id="1.20.58.80">
    <property type="entry name" value="Phosphotransferase system, lactose/cellobiose-type IIA subunit"/>
    <property type="match status" value="2"/>
</dbReference>
<dbReference type="InterPro" id="IPR007330">
    <property type="entry name" value="MIT_dom"/>
</dbReference>
<proteinExistence type="inferred from homology"/>
<dbReference type="EMBL" id="JAZGQO010000021">
    <property type="protein sequence ID" value="KAK6166621.1"/>
    <property type="molecule type" value="Genomic_DNA"/>
</dbReference>
<dbReference type="PRINTS" id="PR00704">
    <property type="entry name" value="CALPAIN"/>
</dbReference>
<dbReference type="InterPro" id="IPR001300">
    <property type="entry name" value="Peptidase_C2_calpain_cat"/>
</dbReference>
<dbReference type="SUPFAM" id="SSF49758">
    <property type="entry name" value="Calpain large subunit, middle domain (domain III)"/>
    <property type="match status" value="2"/>
</dbReference>
<dbReference type="PANTHER" id="PTHR46143">
    <property type="entry name" value="CALPAIN-7"/>
    <property type="match status" value="1"/>
</dbReference>
<feature type="active site" evidence="5 6">
    <location>
        <position position="306"/>
    </location>
</feature>
<feature type="active site" evidence="5 6">
    <location>
        <position position="494"/>
    </location>
</feature>
<dbReference type="CDD" id="cd02656">
    <property type="entry name" value="MIT"/>
    <property type="match status" value="1"/>
</dbReference>
<sequence length="832" mass="94452">MSDDPNYSNHGDDPVALVTDGVSLASCAVQLDREGKYETALFYYIEAAQALFSAYQAGAQVPNLYEKSQEYTARAEQLKKILDSESKDSAESSPPLHTEQQSDVDRAKFLLEQAQDEDVANNIDTAIELYSQAIEICLKVTKDTSDQVLESKVTKLATQALERAEILKKTPRLHNKSIKPENVKIVPRPLGLSDGSEGKISGSVPNPNVLSPPNNVAGGYTKEEIAVLRTTSFINEREYVPFMDVDTRDRFALPVTYTDKDGKLALSPKQKKDFARWVRPDEFCDDPRMIYAVSSLSIKQTIVSDCSFVASLAISAQYERRFKKQLITSIIYPQNKQKEPIYNPCGKYMVKLHINGVPRKVVLDDYLPMGKHGELLCSFSNNKNELWVSLLEKAYMKVMGGYDFPGSNSNIDLNALTGWIPERVAIRLNSPEFDKDREFKRLIERFHKGHCLVTVATGEMSDADGDRAGLVPTHAYAMLDIREIKGKQLFKLKNPWNHLRWKGRYSENDTDTWTSDLQKALNFDPKSAQLYDNGVFWIDYESICRFYDVFYINWNPEIFSHTTCLHHTWSAKAGPKKDSYNISDNPQYRLEVKATQPSAVWILLTRHIVDKADFADNKEFITVLVYKTGGNQVFYPYDPPPYKDGVKINSPHYLCKLVEKAGTTRYTLVVSQYEKSNTIRYTLRVYATCEFKLTRFTDPYLSKFEKQINGKWSGRTAGGCSNYIETHKNNPIYQLKIDNNKCDNCILIELRAYKQYSVGIEVTCVSDNIPDSSGSIKKKTSGDFRPGYCVLQLNNLPGGVYNIMPCTFRPQQEGDFFLDISSSVPYNISKLQ</sequence>
<evidence type="ECO:0000256" key="2">
    <source>
        <dbReference type="ARBA" id="ARBA00022670"/>
    </source>
</evidence>
<dbReference type="PROSITE" id="PS50203">
    <property type="entry name" value="CALPAIN_CAT"/>
    <property type="match status" value="1"/>
</dbReference>
<evidence type="ECO:0000256" key="5">
    <source>
        <dbReference type="PIRSR" id="PIRSR622684-1"/>
    </source>
</evidence>
<comment type="caution">
    <text evidence="8">The sequence shown here is derived from an EMBL/GenBank/DDBJ whole genome shotgun (WGS) entry which is preliminary data.</text>
</comment>
<dbReference type="CDD" id="cd00044">
    <property type="entry name" value="CysPc"/>
    <property type="match status" value="1"/>
</dbReference>
<evidence type="ECO:0000256" key="1">
    <source>
        <dbReference type="ARBA" id="ARBA00007623"/>
    </source>
</evidence>
<organism evidence="8 9">
    <name type="scientific">Patella caerulea</name>
    <name type="common">Rayed Mediterranean limpet</name>
    <dbReference type="NCBI Taxonomy" id="87958"/>
    <lineage>
        <taxon>Eukaryota</taxon>
        <taxon>Metazoa</taxon>
        <taxon>Spiralia</taxon>
        <taxon>Lophotrochozoa</taxon>
        <taxon>Mollusca</taxon>
        <taxon>Gastropoda</taxon>
        <taxon>Patellogastropoda</taxon>
        <taxon>Patelloidea</taxon>
        <taxon>Patellidae</taxon>
        <taxon>Patella</taxon>
    </lineage>
</organism>
<name>A0AAN8G2P4_PATCE</name>
<dbReference type="InterPro" id="IPR022684">
    <property type="entry name" value="Calpain_cysteine_protease"/>
</dbReference>
<feature type="active site" evidence="5 6">
    <location>
        <position position="474"/>
    </location>
</feature>
<dbReference type="InterPro" id="IPR022683">
    <property type="entry name" value="Calpain_III"/>
</dbReference>
<dbReference type="SMART" id="SM00720">
    <property type="entry name" value="calpain_III"/>
    <property type="match status" value="1"/>
</dbReference>
<dbReference type="GO" id="GO:0006508">
    <property type="term" value="P:proteolysis"/>
    <property type="evidence" value="ECO:0007669"/>
    <property type="project" value="UniProtKB-KW"/>
</dbReference>
<dbReference type="SMART" id="SM00230">
    <property type="entry name" value="CysPc"/>
    <property type="match status" value="1"/>
</dbReference>
<feature type="domain" description="Calpain catalytic" evidence="7">
    <location>
        <begin position="264"/>
        <end position="556"/>
    </location>
</feature>
<evidence type="ECO:0000259" key="7">
    <source>
        <dbReference type="PROSITE" id="PS50203"/>
    </source>
</evidence>
<protein>
    <recommendedName>
        <fullName evidence="7">Calpain catalytic domain-containing protein</fullName>
    </recommendedName>
</protein>
<keyword evidence="9" id="KW-1185">Reference proteome</keyword>
<dbReference type="Proteomes" id="UP001347796">
    <property type="component" value="Unassembled WGS sequence"/>
</dbReference>
<dbReference type="Pfam" id="PF01067">
    <property type="entry name" value="Calpain_III"/>
    <property type="match status" value="1"/>
</dbReference>
<keyword evidence="3 6" id="KW-0378">Hydrolase</keyword>
<dbReference type="SUPFAM" id="SSF54001">
    <property type="entry name" value="Cysteine proteinases"/>
    <property type="match status" value="1"/>
</dbReference>
<dbReference type="Gene3D" id="3.90.70.10">
    <property type="entry name" value="Cysteine proteinases"/>
    <property type="match status" value="1"/>
</dbReference>
<comment type="similarity">
    <text evidence="1">Belongs to the peptidase C2 family.</text>
</comment>
<dbReference type="PANTHER" id="PTHR46143:SF1">
    <property type="entry name" value="CALPAIN-7"/>
    <property type="match status" value="1"/>
</dbReference>
<dbReference type="SUPFAM" id="SSF116846">
    <property type="entry name" value="MIT domain"/>
    <property type="match status" value="2"/>
</dbReference>
<reference evidence="8 9" key="1">
    <citation type="submission" date="2024-01" db="EMBL/GenBank/DDBJ databases">
        <title>The genome of the rayed Mediterranean limpet Patella caerulea (Linnaeus, 1758).</title>
        <authorList>
            <person name="Anh-Thu Weber A."/>
            <person name="Halstead-Nussloch G."/>
        </authorList>
    </citation>
    <scope>NUCLEOTIDE SEQUENCE [LARGE SCALE GENOMIC DNA]</scope>
    <source>
        <strain evidence="8">AATW-2023a</strain>
        <tissue evidence="8">Whole specimen</tissue>
    </source>
</reference>
<evidence type="ECO:0000256" key="4">
    <source>
        <dbReference type="ARBA" id="ARBA00022807"/>
    </source>
</evidence>